<protein>
    <recommendedName>
        <fullName evidence="1">Putative restriction endonuclease domain-containing protein</fullName>
    </recommendedName>
</protein>
<dbReference type="Pfam" id="PF05685">
    <property type="entry name" value="Uma2"/>
    <property type="match status" value="1"/>
</dbReference>
<dbReference type="EMBL" id="JELX01004123">
    <property type="protein sequence ID" value="KYF50322.1"/>
    <property type="molecule type" value="Genomic_DNA"/>
</dbReference>
<dbReference type="PANTHER" id="PTHR36558">
    <property type="entry name" value="GLR1098 PROTEIN"/>
    <property type="match status" value="1"/>
</dbReference>
<dbReference type="AlphaFoldDB" id="A0A150P3Q8"/>
<reference evidence="2 3" key="1">
    <citation type="submission" date="2014-02" db="EMBL/GenBank/DDBJ databases">
        <title>The small core and large imbalanced accessory genome model reveals a collaborative survival strategy of Sorangium cellulosum strains in nature.</title>
        <authorList>
            <person name="Han K."/>
            <person name="Peng R."/>
            <person name="Blom J."/>
            <person name="Li Y.-Z."/>
        </authorList>
    </citation>
    <scope>NUCLEOTIDE SEQUENCE [LARGE SCALE GENOMIC DNA]</scope>
    <source>
        <strain evidence="2 3">So0157-18</strain>
    </source>
</reference>
<dbReference type="Proteomes" id="UP000075604">
    <property type="component" value="Unassembled WGS sequence"/>
</dbReference>
<dbReference type="PANTHER" id="PTHR36558:SF1">
    <property type="entry name" value="RESTRICTION ENDONUCLEASE DOMAIN-CONTAINING PROTEIN-RELATED"/>
    <property type="match status" value="1"/>
</dbReference>
<feature type="domain" description="Putative restriction endonuclease" evidence="1">
    <location>
        <begin position="13"/>
        <end position="172"/>
    </location>
</feature>
<proteinExistence type="predicted"/>
<evidence type="ECO:0000313" key="3">
    <source>
        <dbReference type="Proteomes" id="UP000075604"/>
    </source>
</evidence>
<dbReference type="InterPro" id="IPR012296">
    <property type="entry name" value="Nuclease_put_TT1808"/>
</dbReference>
<evidence type="ECO:0000313" key="2">
    <source>
        <dbReference type="EMBL" id="KYF50322.1"/>
    </source>
</evidence>
<gene>
    <name evidence="2" type="ORF">BE04_09815</name>
</gene>
<comment type="caution">
    <text evidence="2">The sequence shown here is derived from an EMBL/GenBank/DDBJ whole genome shotgun (WGS) entry which is preliminary data.</text>
</comment>
<dbReference type="InterPro" id="IPR008538">
    <property type="entry name" value="Uma2"/>
</dbReference>
<accession>A0A150P3Q8</accession>
<organism evidence="2 3">
    <name type="scientific">Sorangium cellulosum</name>
    <name type="common">Polyangium cellulosum</name>
    <dbReference type="NCBI Taxonomy" id="56"/>
    <lineage>
        <taxon>Bacteria</taxon>
        <taxon>Pseudomonadati</taxon>
        <taxon>Myxococcota</taxon>
        <taxon>Polyangia</taxon>
        <taxon>Polyangiales</taxon>
        <taxon>Polyangiaceae</taxon>
        <taxon>Sorangium</taxon>
    </lineage>
</organism>
<name>A0A150P3Q8_SORCE</name>
<sequence>MGHPARRTGLSPAEYLAFERASDQKHEYANGEIFAMSGCTRAHSLLAGNLQRELGNALLDRACEVHTSDLRVKITSTGRYVYPDASVVCGAPAFEDAELDTLINPSVIVEVLSDSSEAYDRGDKFAQYRSVPSIVEYVLVSQKEVRIEHFQRQPDGRWLLAILGPGMQLELESVGVVVDVDRVYRKVPLGPSELD</sequence>
<evidence type="ECO:0000259" key="1">
    <source>
        <dbReference type="Pfam" id="PF05685"/>
    </source>
</evidence>
<dbReference type="CDD" id="cd06260">
    <property type="entry name" value="DUF820-like"/>
    <property type="match status" value="1"/>
</dbReference>
<dbReference type="SUPFAM" id="SSF52980">
    <property type="entry name" value="Restriction endonuclease-like"/>
    <property type="match status" value="1"/>
</dbReference>
<dbReference type="Gene3D" id="3.90.1570.10">
    <property type="entry name" value="tt1808, chain A"/>
    <property type="match status" value="1"/>
</dbReference>
<dbReference type="InterPro" id="IPR011335">
    <property type="entry name" value="Restrct_endonuc-II-like"/>
</dbReference>